<organism evidence="4 5">
    <name type="scientific">Blastococcus aurantiacus</name>
    <dbReference type="NCBI Taxonomy" id="1550231"/>
    <lineage>
        <taxon>Bacteria</taxon>
        <taxon>Bacillati</taxon>
        <taxon>Actinomycetota</taxon>
        <taxon>Actinomycetes</taxon>
        <taxon>Geodermatophilales</taxon>
        <taxon>Geodermatophilaceae</taxon>
        <taxon>Blastococcus</taxon>
    </lineage>
</organism>
<accession>A0A1G7MSJ0</accession>
<evidence type="ECO:0000256" key="2">
    <source>
        <dbReference type="ARBA" id="ARBA00023186"/>
    </source>
</evidence>
<keyword evidence="3" id="KW-0996">Nickel insertion</keyword>
<dbReference type="Proteomes" id="UP000199406">
    <property type="component" value="Unassembled WGS sequence"/>
</dbReference>
<reference evidence="5" key="1">
    <citation type="submission" date="2016-10" db="EMBL/GenBank/DDBJ databases">
        <authorList>
            <person name="Varghese N."/>
            <person name="Submissions S."/>
        </authorList>
    </citation>
    <scope>NUCLEOTIDE SEQUENCE [LARGE SCALE GENOMIC DNA]</scope>
    <source>
        <strain evidence="5">DSM 44268</strain>
    </source>
</reference>
<keyword evidence="3" id="KW-0963">Cytoplasm</keyword>
<dbReference type="STRING" id="1550231.SAMN05660662_2873"/>
<sequence>MSTATATPTAIPTATASRLELDLVRGRSGRTQLARVLQEFPQRVTVPMYLDLGDPGMAFLCVQNPTGGLFPGDHLSTAVAAGPGTSLHLTHQSATQVFAGDGSSRQSMRFDLTGDAFIEHFPKSVIPHAASRHAQDTHVEVSDGSAYVGWEALAAGRIGHGERFAYGSYRATTSIHHDGALCARDVLDVTPGRADPRIAGLLGEYDYVASMVVVAPAAAGSDLAAHLTEALLALPDVTGAASALPYDVGASVRLLARHAPALRRAQLALRAAARRRLQRCDELSGRL</sequence>
<dbReference type="GO" id="GO:0016151">
    <property type="term" value="F:nickel cation binding"/>
    <property type="evidence" value="ECO:0007669"/>
    <property type="project" value="UniProtKB-UniRule"/>
</dbReference>
<dbReference type="EMBL" id="FNBT01000005">
    <property type="protein sequence ID" value="SDF64079.1"/>
    <property type="molecule type" value="Genomic_DNA"/>
</dbReference>
<evidence type="ECO:0000313" key="4">
    <source>
        <dbReference type="EMBL" id="SDF64079.1"/>
    </source>
</evidence>
<dbReference type="OrthoDB" id="9807968at2"/>
<comment type="similarity">
    <text evidence="1 3">Belongs to the UreD family.</text>
</comment>
<dbReference type="Pfam" id="PF01774">
    <property type="entry name" value="UreD"/>
    <property type="match status" value="1"/>
</dbReference>
<dbReference type="AlphaFoldDB" id="A0A1G7MSJ0"/>
<keyword evidence="2 3" id="KW-0143">Chaperone</keyword>
<dbReference type="InterPro" id="IPR002669">
    <property type="entry name" value="UreD"/>
</dbReference>
<dbReference type="RefSeq" id="WP_091767849.1">
    <property type="nucleotide sequence ID" value="NZ_FNBT01000005.1"/>
</dbReference>
<gene>
    <name evidence="3" type="primary">ureD</name>
    <name evidence="4" type="ORF">SAMN05660662_2873</name>
</gene>
<evidence type="ECO:0000313" key="5">
    <source>
        <dbReference type="Proteomes" id="UP000199406"/>
    </source>
</evidence>
<dbReference type="GO" id="GO:0005737">
    <property type="term" value="C:cytoplasm"/>
    <property type="evidence" value="ECO:0007669"/>
    <property type="project" value="UniProtKB-SubCell"/>
</dbReference>
<comment type="function">
    <text evidence="3">Required for maturation of urease via the functional incorporation of the urease nickel metallocenter.</text>
</comment>
<dbReference type="PANTHER" id="PTHR33643">
    <property type="entry name" value="UREASE ACCESSORY PROTEIN D"/>
    <property type="match status" value="1"/>
</dbReference>
<dbReference type="PANTHER" id="PTHR33643:SF1">
    <property type="entry name" value="UREASE ACCESSORY PROTEIN D"/>
    <property type="match status" value="1"/>
</dbReference>
<evidence type="ECO:0000256" key="1">
    <source>
        <dbReference type="ARBA" id="ARBA00007177"/>
    </source>
</evidence>
<comment type="subcellular location">
    <subcellularLocation>
        <location evidence="3">Cytoplasm</location>
    </subcellularLocation>
</comment>
<name>A0A1G7MSJ0_9ACTN</name>
<dbReference type="HAMAP" id="MF_01384">
    <property type="entry name" value="UreD"/>
    <property type="match status" value="1"/>
</dbReference>
<protein>
    <recommendedName>
        <fullName evidence="3">Urease accessory protein UreD</fullName>
    </recommendedName>
</protein>
<evidence type="ECO:0000256" key="3">
    <source>
        <dbReference type="HAMAP-Rule" id="MF_01384"/>
    </source>
</evidence>
<keyword evidence="5" id="KW-1185">Reference proteome</keyword>
<proteinExistence type="inferred from homology"/>
<comment type="subunit">
    <text evidence="3">UreD, UreF and UreG form a complex that acts as a GTP-hydrolysis-dependent molecular chaperone, activating the urease apoprotein by helping to assemble the nickel containing metallocenter of UreC. The UreE protein probably delivers the nickel.</text>
</comment>